<organism evidence="2 3">
    <name type="scientific">Peronospora matthiolae</name>
    <dbReference type="NCBI Taxonomy" id="2874970"/>
    <lineage>
        <taxon>Eukaryota</taxon>
        <taxon>Sar</taxon>
        <taxon>Stramenopiles</taxon>
        <taxon>Oomycota</taxon>
        <taxon>Peronosporomycetes</taxon>
        <taxon>Peronosporales</taxon>
        <taxon>Peronosporaceae</taxon>
        <taxon>Peronospora</taxon>
    </lineage>
</organism>
<dbReference type="EMBL" id="CAKLBY020000171">
    <property type="protein sequence ID" value="CAK7930987.1"/>
    <property type="molecule type" value="Genomic_DNA"/>
</dbReference>
<dbReference type="AlphaFoldDB" id="A0AAV1UAI1"/>
<feature type="compositionally biased region" description="Low complexity" evidence="1">
    <location>
        <begin position="57"/>
        <end position="70"/>
    </location>
</feature>
<protein>
    <submittedName>
        <fullName evidence="2">Uncharacterized protein</fullName>
    </submittedName>
</protein>
<name>A0AAV1UAI1_9STRA</name>
<sequence>MELRCSAEMLFAAKCRGSPADLAISIEAFRLYQKRMGNAPRYGVDGSNEHDNTNDESTTSSSFVSHTTRT</sequence>
<dbReference type="Proteomes" id="UP001162060">
    <property type="component" value="Unassembled WGS sequence"/>
</dbReference>
<evidence type="ECO:0000313" key="2">
    <source>
        <dbReference type="EMBL" id="CAK7930987.1"/>
    </source>
</evidence>
<reference evidence="2" key="1">
    <citation type="submission" date="2024-01" db="EMBL/GenBank/DDBJ databases">
        <authorList>
            <person name="Webb A."/>
        </authorList>
    </citation>
    <scope>NUCLEOTIDE SEQUENCE</scope>
    <source>
        <strain evidence="2">Pm1</strain>
    </source>
</reference>
<evidence type="ECO:0000313" key="3">
    <source>
        <dbReference type="Proteomes" id="UP001162060"/>
    </source>
</evidence>
<feature type="region of interest" description="Disordered" evidence="1">
    <location>
        <begin position="40"/>
        <end position="70"/>
    </location>
</feature>
<comment type="caution">
    <text evidence="2">The sequence shown here is derived from an EMBL/GenBank/DDBJ whole genome shotgun (WGS) entry which is preliminary data.</text>
</comment>
<proteinExistence type="predicted"/>
<accession>A0AAV1UAI1</accession>
<gene>
    <name evidence="2" type="ORF">PM001_LOCUS16137</name>
</gene>
<evidence type="ECO:0000256" key="1">
    <source>
        <dbReference type="SAM" id="MobiDB-lite"/>
    </source>
</evidence>